<proteinExistence type="predicted"/>
<dbReference type="FunFam" id="1.25.40.10:FF:000441">
    <property type="entry name" value="Pentatricopeptide repeat-containing protein mitochondrial"/>
    <property type="match status" value="1"/>
</dbReference>
<dbReference type="PANTHER" id="PTHR47926:SF465">
    <property type="entry name" value="PENTATRICOPEPTIDE REPEAT (PPR-LIKE) SUPERFAMILY PROTEIN"/>
    <property type="match status" value="1"/>
</dbReference>
<dbReference type="InterPro" id="IPR002885">
    <property type="entry name" value="PPR_rpt"/>
</dbReference>
<accession>A0A1U7Z2Q8</accession>
<organism evidence="1 2">
    <name type="scientific">Nelumbo nucifera</name>
    <name type="common">Sacred lotus</name>
    <dbReference type="NCBI Taxonomy" id="4432"/>
    <lineage>
        <taxon>Eukaryota</taxon>
        <taxon>Viridiplantae</taxon>
        <taxon>Streptophyta</taxon>
        <taxon>Embryophyta</taxon>
        <taxon>Tracheophyta</taxon>
        <taxon>Spermatophyta</taxon>
        <taxon>Magnoliopsida</taxon>
        <taxon>Proteales</taxon>
        <taxon>Nelumbonaceae</taxon>
        <taxon>Nelumbo</taxon>
    </lineage>
</organism>
<dbReference type="KEGG" id="nnu:104585656"/>
<dbReference type="Pfam" id="PF20431">
    <property type="entry name" value="E_motif"/>
    <property type="match status" value="1"/>
</dbReference>
<dbReference type="FunFam" id="1.25.40.10:FF:000442">
    <property type="entry name" value="Pentatricopeptide repeat-containing protein At3g49710"/>
    <property type="match status" value="1"/>
</dbReference>
<dbReference type="NCBIfam" id="TIGR00756">
    <property type="entry name" value="PPR"/>
    <property type="match status" value="5"/>
</dbReference>
<dbReference type="FunFam" id="1.25.40.10:FF:001093">
    <property type="entry name" value="Pentatricopeptide repeat-containing protein At2g34400"/>
    <property type="match status" value="1"/>
</dbReference>
<dbReference type="InterPro" id="IPR046960">
    <property type="entry name" value="PPR_At4g14850-like_plant"/>
</dbReference>
<keyword evidence="1" id="KW-1185">Reference proteome</keyword>
<dbReference type="PROSITE" id="PS51375">
    <property type="entry name" value="PPR"/>
    <property type="match status" value="6"/>
</dbReference>
<gene>
    <name evidence="2" type="primary">LOC104585656</name>
</gene>
<dbReference type="Pfam" id="PF13041">
    <property type="entry name" value="PPR_2"/>
    <property type="match status" value="4"/>
</dbReference>
<dbReference type="Proteomes" id="UP000189703">
    <property type="component" value="Unplaced"/>
</dbReference>
<dbReference type="PANTHER" id="PTHR47926">
    <property type="entry name" value="PENTATRICOPEPTIDE REPEAT-CONTAINING PROTEIN"/>
    <property type="match status" value="1"/>
</dbReference>
<dbReference type="Pfam" id="PF01535">
    <property type="entry name" value="PPR"/>
    <property type="match status" value="3"/>
</dbReference>
<reference evidence="2" key="1">
    <citation type="submission" date="2025-08" db="UniProtKB">
        <authorList>
            <consortium name="RefSeq"/>
        </authorList>
    </citation>
    <scope>IDENTIFICATION</scope>
</reference>
<dbReference type="Gene3D" id="1.25.40.10">
    <property type="entry name" value="Tetratricopeptide repeat domain"/>
    <property type="match status" value="5"/>
</dbReference>
<dbReference type="InterPro" id="IPR046848">
    <property type="entry name" value="E_motif"/>
</dbReference>
<protein>
    <submittedName>
        <fullName evidence="2">Pentatricopeptide repeat-containing protein At2g36980, mitochondrial</fullName>
    </submittedName>
</protein>
<dbReference type="GeneID" id="104585656"/>
<dbReference type="RefSeq" id="XP_010240913.1">
    <property type="nucleotide sequence ID" value="XM_010242611.2"/>
</dbReference>
<dbReference type="SUPFAM" id="SSF48452">
    <property type="entry name" value="TPR-like"/>
    <property type="match status" value="1"/>
</dbReference>
<dbReference type="GO" id="GO:0003723">
    <property type="term" value="F:RNA binding"/>
    <property type="evidence" value="ECO:0007669"/>
    <property type="project" value="InterPro"/>
</dbReference>
<dbReference type="eggNOG" id="KOG4197">
    <property type="taxonomic scope" value="Eukaryota"/>
</dbReference>
<dbReference type="AlphaFoldDB" id="A0A1U7Z2Q8"/>
<dbReference type="OMA" id="HMELAHE"/>
<evidence type="ECO:0000313" key="2">
    <source>
        <dbReference type="RefSeq" id="XP_010240913.1"/>
    </source>
</evidence>
<dbReference type="GO" id="GO:0009451">
    <property type="term" value="P:RNA modification"/>
    <property type="evidence" value="ECO:0007669"/>
    <property type="project" value="InterPro"/>
</dbReference>
<evidence type="ECO:0000313" key="1">
    <source>
        <dbReference type="Proteomes" id="UP000189703"/>
    </source>
</evidence>
<dbReference type="InterPro" id="IPR011990">
    <property type="entry name" value="TPR-like_helical_dom_sf"/>
</dbReference>
<name>A0A1U7Z2Q8_NELNU</name>
<dbReference type="OrthoDB" id="7457040at2759"/>
<dbReference type="FunCoup" id="A0A1U7Z2Q8">
    <property type="interactions" value="539"/>
</dbReference>
<sequence length="629" mass="70110">MCSDLFRVTSEIVSLARSGRITYARKLFDGKLKKDLIAWNAMLTSYSQLGLFQDAWSLFSDMRVADIRPDGFTFTTALSASADVGNLRCGRKIHALVVSFGYSSSLPVSNSLIDMYGKCSSPFNANKVFEEMSRKNVVSWCSLLFAFVKCSQFDRAREVFDKMPSRSEVAWNMLMAGYARAGDIQLSMVLFKEMQEAACEPDLWTFTTLMNACAELPQSCYGRMMHGFILKSGWISSVEANNSVLSFYAKVSCQDDAFKVFESIDARTQVSWNAMIDALMKVGDVNEALAIFRKSPEKNVISWTTMITGYARIGDGIRALSFFIDMTRSLTQPDNFAFGAVLHACSNLAILGYGRMIHGCVIRHGFHSFIYVGNGLVNMYAKCGDIDGSLQVFNGIANKDLVSWNAMLFGFGLHGLAIEALRVYEDMVASGLRPDKVTFIGLLMACSHSGLIAQGQVLFESMRSVYGLPHEVDHIACIVDMLGRGGYLKEARKLVEECSRTANMKNSSLEALFGACAAKGDVGLGEKVGIDLMMMEPQKELGYVLLSNLYCANGQWKEAENVRKVMMEHGVKKLPGCSWIEVRNRINIFVAGKNPHPHMEEVCNIINFLEYEMRNPSFIGFENYKDFMF</sequence>